<evidence type="ECO:0000256" key="1">
    <source>
        <dbReference type="SAM" id="MobiDB-lite"/>
    </source>
</evidence>
<sequence>MIDSVPEHSGNESDLPNLNEQRVLDNSKESNKIRNDRIDSYEEEILENIQDVYAMKEDIVQNSSHSNSDLQISTEIPLSSTKSADNSLEMRNAIDDEVETLEILQEDTSALQALHLENPKGAFVESAKPKRRSTTKACRK</sequence>
<feature type="compositionally biased region" description="Basic and acidic residues" evidence="1">
    <location>
        <begin position="1"/>
        <end position="11"/>
    </location>
</feature>
<dbReference type="Proteomes" id="UP000499080">
    <property type="component" value="Unassembled WGS sequence"/>
</dbReference>
<feature type="region of interest" description="Disordered" evidence="1">
    <location>
        <begin position="62"/>
        <end position="84"/>
    </location>
</feature>
<dbReference type="AlphaFoldDB" id="A0A4Y2QGM2"/>
<feature type="region of interest" description="Disordered" evidence="1">
    <location>
        <begin position="1"/>
        <end position="37"/>
    </location>
</feature>
<proteinExistence type="predicted"/>
<evidence type="ECO:0000313" key="3">
    <source>
        <dbReference type="Proteomes" id="UP000499080"/>
    </source>
</evidence>
<reference evidence="2 3" key="1">
    <citation type="journal article" date="2019" name="Sci. Rep.">
        <title>Orb-weaving spider Araneus ventricosus genome elucidates the spidroin gene catalogue.</title>
        <authorList>
            <person name="Kono N."/>
            <person name="Nakamura H."/>
            <person name="Ohtoshi R."/>
            <person name="Moran D.A.P."/>
            <person name="Shinohara A."/>
            <person name="Yoshida Y."/>
            <person name="Fujiwara M."/>
            <person name="Mori M."/>
            <person name="Tomita M."/>
            <person name="Arakawa K."/>
        </authorList>
    </citation>
    <scope>NUCLEOTIDE SEQUENCE [LARGE SCALE GENOMIC DNA]</scope>
</reference>
<keyword evidence="3" id="KW-1185">Reference proteome</keyword>
<comment type="caution">
    <text evidence="2">The sequence shown here is derived from an EMBL/GenBank/DDBJ whole genome shotgun (WGS) entry which is preliminary data.</text>
</comment>
<gene>
    <name evidence="2" type="ORF">AVEN_5726_1</name>
</gene>
<dbReference type="EMBL" id="BGPR01013797">
    <property type="protein sequence ID" value="GBN62286.1"/>
    <property type="molecule type" value="Genomic_DNA"/>
</dbReference>
<protein>
    <submittedName>
        <fullName evidence="2">Uncharacterized protein</fullName>
    </submittedName>
</protein>
<organism evidence="2 3">
    <name type="scientific">Araneus ventricosus</name>
    <name type="common">Orbweaver spider</name>
    <name type="synonym">Epeira ventricosa</name>
    <dbReference type="NCBI Taxonomy" id="182803"/>
    <lineage>
        <taxon>Eukaryota</taxon>
        <taxon>Metazoa</taxon>
        <taxon>Ecdysozoa</taxon>
        <taxon>Arthropoda</taxon>
        <taxon>Chelicerata</taxon>
        <taxon>Arachnida</taxon>
        <taxon>Araneae</taxon>
        <taxon>Araneomorphae</taxon>
        <taxon>Entelegynae</taxon>
        <taxon>Araneoidea</taxon>
        <taxon>Araneidae</taxon>
        <taxon>Araneus</taxon>
    </lineage>
</organism>
<accession>A0A4Y2QGM2</accession>
<feature type="compositionally biased region" description="Basic and acidic residues" evidence="1">
    <location>
        <begin position="22"/>
        <end position="37"/>
    </location>
</feature>
<evidence type="ECO:0000313" key="2">
    <source>
        <dbReference type="EMBL" id="GBN62286.1"/>
    </source>
</evidence>
<name>A0A4Y2QGM2_ARAVE</name>